<protein>
    <submittedName>
        <fullName evidence="3">Uncharacterized protein</fullName>
    </submittedName>
</protein>
<feature type="transmembrane region" description="Helical" evidence="2">
    <location>
        <begin position="70"/>
        <end position="88"/>
    </location>
</feature>
<dbReference type="EMBL" id="VSSQ01000110">
    <property type="protein sequence ID" value="MPL77843.1"/>
    <property type="molecule type" value="Genomic_DNA"/>
</dbReference>
<proteinExistence type="predicted"/>
<accession>A0A644UG85</accession>
<feature type="transmembrane region" description="Helical" evidence="2">
    <location>
        <begin position="30"/>
        <end position="49"/>
    </location>
</feature>
<feature type="transmembrane region" description="Helical" evidence="2">
    <location>
        <begin position="125"/>
        <end position="148"/>
    </location>
</feature>
<keyword evidence="2" id="KW-0812">Transmembrane</keyword>
<keyword evidence="2" id="KW-0472">Membrane</keyword>
<gene>
    <name evidence="3" type="ORF">SDC9_23703</name>
</gene>
<evidence type="ECO:0000256" key="1">
    <source>
        <dbReference type="SAM" id="MobiDB-lite"/>
    </source>
</evidence>
<sequence>MGTVAVHTAGGALAAQEYGFTMKTMLITILYPPGMAGGAHGNAFLLIYLRAFRVRVGRHITVTACTAQGAVNRAFKLIGYIGMALIAVELSKDLRPIGKQPKTKEKCKNNSLKRPSLFLVHRPYLVFRILIPWAAPWLSMPTASLVYLEFPMNMHGQLFKLFRAPSHLLRLFAPLNEAAGLPAAHEKPPLRTASGHGLNSWGGHLRPAAKDRSRLPATDFTGSPTDRTMDENSPADRDCSAKQDPLHLRRVIKVIGLGINDLYIPDPQQRTAGS</sequence>
<keyword evidence="2" id="KW-1133">Transmembrane helix</keyword>
<evidence type="ECO:0000256" key="2">
    <source>
        <dbReference type="SAM" id="Phobius"/>
    </source>
</evidence>
<organism evidence="3">
    <name type="scientific">bioreactor metagenome</name>
    <dbReference type="NCBI Taxonomy" id="1076179"/>
    <lineage>
        <taxon>unclassified sequences</taxon>
        <taxon>metagenomes</taxon>
        <taxon>ecological metagenomes</taxon>
    </lineage>
</organism>
<dbReference type="AlphaFoldDB" id="A0A644UG85"/>
<comment type="caution">
    <text evidence="3">The sequence shown here is derived from an EMBL/GenBank/DDBJ whole genome shotgun (WGS) entry which is preliminary data.</text>
</comment>
<feature type="region of interest" description="Disordered" evidence="1">
    <location>
        <begin position="190"/>
        <end position="242"/>
    </location>
</feature>
<reference evidence="3" key="1">
    <citation type="submission" date="2019-08" db="EMBL/GenBank/DDBJ databases">
        <authorList>
            <person name="Kucharzyk K."/>
            <person name="Murdoch R.W."/>
            <person name="Higgins S."/>
            <person name="Loffler F."/>
        </authorList>
    </citation>
    <scope>NUCLEOTIDE SEQUENCE</scope>
</reference>
<name>A0A644UG85_9ZZZZ</name>
<feature type="compositionally biased region" description="Basic and acidic residues" evidence="1">
    <location>
        <begin position="227"/>
        <end position="242"/>
    </location>
</feature>
<evidence type="ECO:0000313" key="3">
    <source>
        <dbReference type="EMBL" id="MPL77843.1"/>
    </source>
</evidence>